<comment type="caution">
    <text evidence="5">The sequence shown here is derived from an EMBL/GenBank/DDBJ whole genome shotgun (WGS) entry which is preliminary data.</text>
</comment>
<dbReference type="InterPro" id="IPR009061">
    <property type="entry name" value="DNA-bd_dom_put_sf"/>
</dbReference>
<organism evidence="5 6">
    <name type="scientific">Oceanobacillus neutriphilus</name>
    <dbReference type="NCBI Taxonomy" id="531815"/>
    <lineage>
        <taxon>Bacteria</taxon>
        <taxon>Bacillati</taxon>
        <taxon>Bacillota</taxon>
        <taxon>Bacilli</taxon>
        <taxon>Bacillales</taxon>
        <taxon>Bacillaceae</taxon>
        <taxon>Oceanobacillus</taxon>
    </lineage>
</organism>
<evidence type="ECO:0000313" key="6">
    <source>
        <dbReference type="Proteomes" id="UP000641206"/>
    </source>
</evidence>
<gene>
    <name evidence="5" type="ORF">GCM10011346_20020</name>
</gene>
<dbReference type="PROSITE" id="PS50937">
    <property type="entry name" value="HTH_MERR_2"/>
    <property type="match status" value="1"/>
</dbReference>
<evidence type="ECO:0000256" key="1">
    <source>
        <dbReference type="ARBA" id="ARBA00023125"/>
    </source>
</evidence>
<feature type="domain" description="HTH merR-type" evidence="4">
    <location>
        <begin position="1"/>
        <end position="70"/>
    </location>
</feature>
<keyword evidence="2" id="KW-0175">Coiled coil</keyword>
<evidence type="ECO:0000313" key="5">
    <source>
        <dbReference type="EMBL" id="GGP10731.1"/>
    </source>
</evidence>
<proteinExistence type="predicted"/>
<reference evidence="6" key="1">
    <citation type="journal article" date="2019" name="Int. J. Syst. Evol. Microbiol.">
        <title>The Global Catalogue of Microorganisms (GCM) 10K type strain sequencing project: providing services to taxonomists for standard genome sequencing and annotation.</title>
        <authorList>
            <consortium name="The Broad Institute Genomics Platform"/>
            <consortium name="The Broad Institute Genome Sequencing Center for Infectious Disease"/>
            <person name="Wu L."/>
            <person name="Ma J."/>
        </authorList>
    </citation>
    <scope>NUCLEOTIDE SEQUENCE [LARGE SCALE GENOMIC DNA]</scope>
    <source>
        <strain evidence="6">CGMCC 1.7693</strain>
    </source>
</reference>
<protein>
    <recommendedName>
        <fullName evidence="4">HTH merR-type domain-containing protein</fullName>
    </recommendedName>
</protein>
<keyword evidence="1" id="KW-0238">DNA-binding</keyword>
<dbReference type="Proteomes" id="UP000641206">
    <property type="component" value="Unassembled WGS sequence"/>
</dbReference>
<dbReference type="PANTHER" id="PTHR30204">
    <property type="entry name" value="REDOX-CYCLING DRUG-SENSING TRANSCRIPTIONAL ACTIVATOR SOXR"/>
    <property type="match status" value="1"/>
</dbReference>
<feature type="region of interest" description="Disordered" evidence="3">
    <location>
        <begin position="121"/>
        <end position="141"/>
    </location>
</feature>
<name>A0ABQ2NUB9_9BACI</name>
<sequence>MYTVKEAAELLEMSEHTIRYYTDCQLIPTLIRDKNNQRLFNQESMNWLIGIKRLKECGMSIKDIKHYVALSLQGDSTIDERYQIFLHLKDIAYDQLEETQNRVQFLENKVKHYEEIVSKKIPDDTNPNKWNKLEKEKPELK</sequence>
<accession>A0ABQ2NUB9</accession>
<dbReference type="PANTHER" id="PTHR30204:SF83">
    <property type="entry name" value="TRANSCRIPTIONAL REGULATOR, MERR FAMILY"/>
    <property type="match status" value="1"/>
</dbReference>
<feature type="compositionally biased region" description="Basic and acidic residues" evidence="3">
    <location>
        <begin position="131"/>
        <end position="141"/>
    </location>
</feature>
<dbReference type="SMART" id="SM00422">
    <property type="entry name" value="HTH_MERR"/>
    <property type="match status" value="1"/>
</dbReference>
<dbReference type="RefSeq" id="WP_188734292.1">
    <property type="nucleotide sequence ID" value="NZ_BMLW01000005.1"/>
</dbReference>
<feature type="coiled-coil region" evidence="2">
    <location>
        <begin position="89"/>
        <end position="116"/>
    </location>
</feature>
<keyword evidence="6" id="KW-1185">Reference proteome</keyword>
<dbReference type="EMBL" id="BMLW01000005">
    <property type="protein sequence ID" value="GGP10731.1"/>
    <property type="molecule type" value="Genomic_DNA"/>
</dbReference>
<dbReference type="InterPro" id="IPR000551">
    <property type="entry name" value="MerR-type_HTH_dom"/>
</dbReference>
<dbReference type="CDD" id="cd01109">
    <property type="entry name" value="HTH_YyaN"/>
    <property type="match status" value="1"/>
</dbReference>
<evidence type="ECO:0000259" key="4">
    <source>
        <dbReference type="PROSITE" id="PS50937"/>
    </source>
</evidence>
<evidence type="ECO:0000256" key="2">
    <source>
        <dbReference type="SAM" id="Coils"/>
    </source>
</evidence>
<dbReference type="Pfam" id="PF13411">
    <property type="entry name" value="MerR_1"/>
    <property type="match status" value="1"/>
</dbReference>
<evidence type="ECO:0000256" key="3">
    <source>
        <dbReference type="SAM" id="MobiDB-lite"/>
    </source>
</evidence>
<dbReference type="Gene3D" id="1.10.1660.10">
    <property type="match status" value="1"/>
</dbReference>
<dbReference type="InterPro" id="IPR047057">
    <property type="entry name" value="MerR_fam"/>
</dbReference>
<dbReference type="SUPFAM" id="SSF46955">
    <property type="entry name" value="Putative DNA-binding domain"/>
    <property type="match status" value="1"/>
</dbReference>